<dbReference type="EMBL" id="CP092418">
    <property type="protein sequence ID" value="USD20497.1"/>
    <property type="molecule type" value="Genomic_DNA"/>
</dbReference>
<reference evidence="2" key="1">
    <citation type="submission" date="2022-02" db="EMBL/GenBank/DDBJ databases">
        <title>Coral-associated bacteria.</title>
        <authorList>
            <person name="Tang K."/>
            <person name="Wang X."/>
        </authorList>
    </citation>
    <scope>NUCLEOTIDE SEQUENCE</scope>
    <source>
        <strain evidence="2">SCSIO 43006</strain>
    </source>
</reference>
<dbReference type="Proteomes" id="UP001055658">
    <property type="component" value="Chromosome"/>
</dbReference>
<feature type="region of interest" description="Disordered" evidence="1">
    <location>
        <begin position="54"/>
        <end position="91"/>
    </location>
</feature>
<protein>
    <submittedName>
        <fullName evidence="2">DUF1737 domain-containing protein</fullName>
    </submittedName>
</protein>
<evidence type="ECO:0000256" key="1">
    <source>
        <dbReference type="SAM" id="MobiDB-lite"/>
    </source>
</evidence>
<gene>
    <name evidence="2" type="ORF">MJO52_15645</name>
</gene>
<organism evidence="2 3">
    <name type="scientific">Microbulbifer variabilis</name>
    <dbReference type="NCBI Taxonomy" id="266805"/>
    <lineage>
        <taxon>Bacteria</taxon>
        <taxon>Pseudomonadati</taxon>
        <taxon>Pseudomonadota</taxon>
        <taxon>Gammaproteobacteria</taxon>
        <taxon>Cellvibrionales</taxon>
        <taxon>Microbulbiferaceae</taxon>
        <taxon>Microbulbifer</taxon>
    </lineage>
</organism>
<evidence type="ECO:0000313" key="2">
    <source>
        <dbReference type="EMBL" id="USD20497.1"/>
    </source>
</evidence>
<accession>A0ABY4V889</accession>
<evidence type="ECO:0000313" key="3">
    <source>
        <dbReference type="Proteomes" id="UP001055658"/>
    </source>
</evidence>
<name>A0ABY4V889_9GAMM</name>
<feature type="compositionally biased region" description="Low complexity" evidence="1">
    <location>
        <begin position="60"/>
        <end position="70"/>
    </location>
</feature>
<keyword evidence="3" id="KW-1185">Reference proteome</keyword>
<proteinExistence type="predicted"/>
<dbReference type="RefSeq" id="WP_252082889.1">
    <property type="nucleotide sequence ID" value="NZ_CP092418.1"/>
</dbReference>
<sequence length="91" mass="9925">MKKAEYKIAVGKSGFSSLEEEVTQLLNEGWKPIGGLAFNAGYPYQAMARVVNVTKPSGHSQSQAQASSEAEPTRRQSYGAQDAMRMIDELT</sequence>